<keyword evidence="6" id="KW-1185">Reference proteome</keyword>
<dbReference type="PANTHER" id="PTHR45625:SF3">
    <property type="entry name" value="PEPTIDYL-PROLYL CIS-TRANS ISOMERASE B-RELATED"/>
    <property type="match status" value="1"/>
</dbReference>
<dbReference type="Gene3D" id="2.40.100.10">
    <property type="entry name" value="Cyclophilin-like"/>
    <property type="match status" value="1"/>
</dbReference>
<feature type="region of interest" description="Disordered" evidence="2">
    <location>
        <begin position="56"/>
        <end position="90"/>
    </location>
</feature>
<sequence length="271" mass="29290">MPTNEQRRAAAKRKLERQLANRAERARKRKQITIAASVAGVVVAVAAGTIVWFATRPEPTPPPPFYRNSTDQAARPVEKPSEDKDKLPKGTVKATIETNQGPITVNLDADKAPYTVNSFESLAKQKYFDGTNCHRMTDSEGLKVLQCGDPTASGMGGPGYEFDNEYPTTDYPADDPKAEQPIDYKRGFLAMANANGNAGSNGIDHKGTNGSQFFIVYADSKLPPQYTIFGTVDEAGMATVDKIAALGVVPDPTGQTTQPKEPVTIQSVRID</sequence>
<reference evidence="5 6" key="1">
    <citation type="submission" date="2020-07" db="EMBL/GenBank/DDBJ databases">
        <authorList>
            <person name="Zhuang K."/>
            <person name="Ran Y."/>
        </authorList>
    </citation>
    <scope>NUCLEOTIDE SEQUENCE [LARGE SCALE GENOMIC DNA]</scope>
    <source>
        <strain evidence="5 6">WCH-YHL-001</strain>
    </source>
</reference>
<dbReference type="SUPFAM" id="SSF50891">
    <property type="entry name" value="Cyclophilin-like"/>
    <property type="match status" value="1"/>
</dbReference>
<evidence type="ECO:0000256" key="1">
    <source>
        <dbReference type="ARBA" id="ARBA00002388"/>
    </source>
</evidence>
<gene>
    <name evidence="5" type="ORF">H0264_27930</name>
</gene>
<organism evidence="5 6">
    <name type="scientific">Nocardia huaxiensis</name>
    <dbReference type="NCBI Taxonomy" id="2755382"/>
    <lineage>
        <taxon>Bacteria</taxon>
        <taxon>Bacillati</taxon>
        <taxon>Actinomycetota</taxon>
        <taxon>Actinomycetes</taxon>
        <taxon>Mycobacteriales</taxon>
        <taxon>Nocardiaceae</taxon>
        <taxon>Nocardia</taxon>
    </lineage>
</organism>
<name>A0A7D6Z7U0_9NOCA</name>
<feature type="region of interest" description="Disordered" evidence="2">
    <location>
        <begin position="1"/>
        <end position="22"/>
    </location>
</feature>
<feature type="domain" description="PPIase cyclophilin-type" evidence="4">
    <location>
        <begin position="97"/>
        <end position="270"/>
    </location>
</feature>
<accession>A0A7D6Z7U0</accession>
<keyword evidence="3" id="KW-0812">Transmembrane</keyword>
<evidence type="ECO:0000259" key="4">
    <source>
        <dbReference type="PROSITE" id="PS50072"/>
    </source>
</evidence>
<evidence type="ECO:0000313" key="6">
    <source>
        <dbReference type="Proteomes" id="UP000515512"/>
    </source>
</evidence>
<keyword evidence="3" id="KW-0472">Membrane</keyword>
<keyword evidence="3" id="KW-1133">Transmembrane helix</keyword>
<dbReference type="InterPro" id="IPR029000">
    <property type="entry name" value="Cyclophilin-like_dom_sf"/>
</dbReference>
<feature type="region of interest" description="Disordered" evidence="2">
    <location>
        <begin position="250"/>
        <end position="271"/>
    </location>
</feature>
<dbReference type="InterPro" id="IPR044666">
    <property type="entry name" value="Cyclophilin_A-like"/>
</dbReference>
<dbReference type="GO" id="GO:0003755">
    <property type="term" value="F:peptidyl-prolyl cis-trans isomerase activity"/>
    <property type="evidence" value="ECO:0007669"/>
    <property type="project" value="InterPro"/>
</dbReference>
<feature type="transmembrane region" description="Helical" evidence="3">
    <location>
        <begin position="32"/>
        <end position="54"/>
    </location>
</feature>
<dbReference type="Pfam" id="PF00160">
    <property type="entry name" value="Pro_isomerase"/>
    <property type="match status" value="1"/>
</dbReference>
<dbReference type="Proteomes" id="UP000515512">
    <property type="component" value="Chromosome"/>
</dbReference>
<dbReference type="EMBL" id="CP059399">
    <property type="protein sequence ID" value="QLY29108.1"/>
    <property type="molecule type" value="Genomic_DNA"/>
</dbReference>
<proteinExistence type="predicted"/>
<dbReference type="InterPro" id="IPR002130">
    <property type="entry name" value="Cyclophilin-type_PPIase_dom"/>
</dbReference>
<evidence type="ECO:0000256" key="3">
    <source>
        <dbReference type="SAM" id="Phobius"/>
    </source>
</evidence>
<dbReference type="AlphaFoldDB" id="A0A7D6Z7U0"/>
<evidence type="ECO:0000313" key="5">
    <source>
        <dbReference type="EMBL" id="QLY29108.1"/>
    </source>
</evidence>
<dbReference type="PANTHER" id="PTHR45625">
    <property type="entry name" value="PEPTIDYL-PROLYL CIS-TRANS ISOMERASE-RELATED"/>
    <property type="match status" value="1"/>
</dbReference>
<keyword evidence="5" id="KW-0413">Isomerase</keyword>
<dbReference type="CDD" id="cd00317">
    <property type="entry name" value="cyclophilin"/>
    <property type="match status" value="1"/>
</dbReference>
<evidence type="ECO:0000256" key="2">
    <source>
        <dbReference type="SAM" id="MobiDB-lite"/>
    </source>
</evidence>
<comment type="function">
    <text evidence="1">PPIases accelerate the folding of proteins. It catalyzes the cis-trans isomerization of proline imidic peptide bonds in oligopeptides.</text>
</comment>
<protein>
    <submittedName>
        <fullName evidence="5">Peptidylprolyl isomerase</fullName>
    </submittedName>
</protein>
<dbReference type="PROSITE" id="PS50072">
    <property type="entry name" value="CSA_PPIASE_2"/>
    <property type="match status" value="1"/>
</dbReference>
<feature type="compositionally biased region" description="Basic and acidic residues" evidence="2">
    <location>
        <begin position="76"/>
        <end position="88"/>
    </location>
</feature>
<dbReference type="KEGG" id="nhu:H0264_27930"/>
<feature type="compositionally biased region" description="Polar residues" evidence="2">
    <location>
        <begin position="253"/>
        <end position="271"/>
    </location>
</feature>
<dbReference type="RefSeq" id="WP_181580313.1">
    <property type="nucleotide sequence ID" value="NZ_CP059399.1"/>
</dbReference>